<evidence type="ECO:0000313" key="17">
    <source>
        <dbReference type="Proteomes" id="UP000018141"/>
    </source>
</evidence>
<dbReference type="SMART" id="SM00490">
    <property type="entry name" value="HELICc"/>
    <property type="match status" value="1"/>
</dbReference>
<evidence type="ECO:0000256" key="6">
    <source>
        <dbReference type="ARBA" id="ARBA00022806"/>
    </source>
</evidence>
<gene>
    <name evidence="13" type="primary">mfd</name>
    <name evidence="16" type="ORF">BN656_01921</name>
</gene>
<dbReference type="GO" id="GO:0016787">
    <property type="term" value="F:hydrolase activity"/>
    <property type="evidence" value="ECO:0007669"/>
    <property type="project" value="UniProtKB-KW"/>
</dbReference>
<dbReference type="FunFam" id="3.40.50.300:FF:000546">
    <property type="entry name" value="Transcription-repair-coupling factor"/>
    <property type="match status" value="1"/>
</dbReference>
<accession>R7B293</accession>
<comment type="similarity">
    <text evidence="10 13">In the N-terminal section; belongs to the UvrB family.</text>
</comment>
<dbReference type="EC" id="3.6.4.-" evidence="13"/>
<dbReference type="InterPro" id="IPR036101">
    <property type="entry name" value="CarD-like/TRCF_RID_sf"/>
</dbReference>
<evidence type="ECO:0000256" key="7">
    <source>
        <dbReference type="ARBA" id="ARBA00022840"/>
    </source>
</evidence>
<keyword evidence="8 13" id="KW-0238">DNA-binding</keyword>
<dbReference type="GO" id="GO:0005524">
    <property type="term" value="F:ATP binding"/>
    <property type="evidence" value="ECO:0007669"/>
    <property type="project" value="UniProtKB-UniRule"/>
</dbReference>
<keyword evidence="3 13" id="KW-0547">Nucleotide-binding</keyword>
<dbReference type="Pfam" id="PF00270">
    <property type="entry name" value="DEAD"/>
    <property type="match status" value="1"/>
</dbReference>
<keyword evidence="6" id="KW-0347">Helicase</keyword>
<dbReference type="PANTHER" id="PTHR47964">
    <property type="entry name" value="ATP-DEPENDENT DNA HELICASE HOMOLOG RECG, CHLOROPLASTIC"/>
    <property type="match status" value="1"/>
</dbReference>
<dbReference type="NCBIfam" id="TIGR00580">
    <property type="entry name" value="mfd"/>
    <property type="match status" value="1"/>
</dbReference>
<dbReference type="Gene3D" id="3.40.50.11180">
    <property type="match status" value="1"/>
</dbReference>
<dbReference type="SUPFAM" id="SSF52540">
    <property type="entry name" value="P-loop containing nucleoside triphosphate hydrolases"/>
    <property type="match status" value="3"/>
</dbReference>
<evidence type="ECO:0000259" key="15">
    <source>
        <dbReference type="PROSITE" id="PS51194"/>
    </source>
</evidence>
<keyword evidence="4 13" id="KW-0227">DNA damage</keyword>
<evidence type="ECO:0000259" key="14">
    <source>
        <dbReference type="PROSITE" id="PS51192"/>
    </source>
</evidence>
<dbReference type="CDD" id="cd17991">
    <property type="entry name" value="DEXHc_TRCF"/>
    <property type="match status" value="1"/>
</dbReference>
<evidence type="ECO:0000256" key="2">
    <source>
        <dbReference type="ARBA" id="ARBA00022490"/>
    </source>
</evidence>
<evidence type="ECO:0000256" key="10">
    <source>
        <dbReference type="ARBA" id="ARBA00061104"/>
    </source>
</evidence>
<dbReference type="InterPro" id="IPR037235">
    <property type="entry name" value="TRCF-like_C_D7"/>
</dbReference>
<protein>
    <recommendedName>
        <fullName evidence="12 13">Transcription-repair-coupling factor</fullName>
        <shortName evidence="13">TRCF</shortName>
        <ecNumber evidence="13">3.6.4.-</ecNumber>
    </recommendedName>
</protein>
<dbReference type="GO" id="GO:0006355">
    <property type="term" value="P:regulation of DNA-templated transcription"/>
    <property type="evidence" value="ECO:0007669"/>
    <property type="project" value="UniProtKB-UniRule"/>
</dbReference>
<evidence type="ECO:0000313" key="16">
    <source>
        <dbReference type="EMBL" id="CDD58021.1"/>
    </source>
</evidence>
<dbReference type="InterPro" id="IPR003711">
    <property type="entry name" value="CarD-like/TRCF_RID"/>
</dbReference>
<dbReference type="Gene3D" id="3.90.1150.50">
    <property type="entry name" value="Transcription-repair-coupling factor, D7 domain"/>
    <property type="match status" value="1"/>
</dbReference>
<keyword evidence="5 13" id="KW-0378">Hydrolase</keyword>
<dbReference type="PROSITE" id="PS51192">
    <property type="entry name" value="HELICASE_ATP_BIND_1"/>
    <property type="match status" value="1"/>
</dbReference>
<dbReference type="GO" id="GO:0003678">
    <property type="term" value="F:DNA helicase activity"/>
    <property type="evidence" value="ECO:0007669"/>
    <property type="project" value="TreeGrafter"/>
</dbReference>
<comment type="caution">
    <text evidence="16">The sequence shown here is derived from an EMBL/GenBank/DDBJ whole genome shotgun (WGS) entry which is preliminary data.</text>
</comment>
<comment type="function">
    <text evidence="13">Couples transcription and DNA repair by recognizing RNA polymerase (RNAP) stalled at DNA lesions. Mediates ATP-dependent release of RNAP and its truncated transcript from the DNA, and recruitment of nucleotide excision repair machinery to the damaged site.</text>
</comment>
<dbReference type="GO" id="GO:0005737">
    <property type="term" value="C:cytoplasm"/>
    <property type="evidence" value="ECO:0007669"/>
    <property type="project" value="UniProtKB-SubCell"/>
</dbReference>
<evidence type="ECO:0000256" key="9">
    <source>
        <dbReference type="ARBA" id="ARBA00023204"/>
    </source>
</evidence>
<dbReference type="Proteomes" id="UP000018141">
    <property type="component" value="Unassembled WGS sequence"/>
</dbReference>
<keyword evidence="9 13" id="KW-0234">DNA repair</keyword>
<dbReference type="Gene3D" id="2.40.10.170">
    <property type="match status" value="1"/>
</dbReference>
<dbReference type="GO" id="GO:0000716">
    <property type="term" value="P:transcription-coupled nucleotide-excision repair, DNA damage recognition"/>
    <property type="evidence" value="ECO:0007669"/>
    <property type="project" value="UniProtKB-UniRule"/>
</dbReference>
<dbReference type="Pfam" id="PF03461">
    <property type="entry name" value="TRCF"/>
    <property type="match status" value="1"/>
</dbReference>
<dbReference type="HAMAP" id="MF_00969">
    <property type="entry name" value="TRCF"/>
    <property type="match status" value="1"/>
</dbReference>
<dbReference type="Pfam" id="PF02559">
    <property type="entry name" value="CarD_TRCF_RID"/>
    <property type="match status" value="1"/>
</dbReference>
<evidence type="ECO:0000256" key="13">
    <source>
        <dbReference type="HAMAP-Rule" id="MF_00969"/>
    </source>
</evidence>
<dbReference type="Pfam" id="PF17757">
    <property type="entry name" value="UvrB_inter"/>
    <property type="match status" value="1"/>
</dbReference>
<dbReference type="InterPro" id="IPR001650">
    <property type="entry name" value="Helicase_C-like"/>
</dbReference>
<evidence type="ECO:0000256" key="1">
    <source>
        <dbReference type="ARBA" id="ARBA00004496"/>
    </source>
</evidence>
<dbReference type="InterPro" id="IPR014001">
    <property type="entry name" value="Helicase_ATP-bd"/>
</dbReference>
<name>R7B293_9FIRM</name>
<evidence type="ECO:0000256" key="8">
    <source>
        <dbReference type="ARBA" id="ARBA00023125"/>
    </source>
</evidence>
<keyword evidence="2 13" id="KW-0963">Cytoplasm</keyword>
<dbReference type="Gene3D" id="3.30.2060.10">
    <property type="entry name" value="Penicillin-binding protein 1b domain"/>
    <property type="match status" value="1"/>
</dbReference>
<proteinExistence type="inferred from homology"/>
<evidence type="ECO:0000256" key="4">
    <source>
        <dbReference type="ARBA" id="ARBA00022763"/>
    </source>
</evidence>
<dbReference type="InterPro" id="IPR005118">
    <property type="entry name" value="TRCF_C"/>
</dbReference>
<reference evidence="16" key="1">
    <citation type="submission" date="2012-11" db="EMBL/GenBank/DDBJ databases">
        <title>Dependencies among metagenomic species, viruses, plasmids and units of genetic variation.</title>
        <authorList>
            <person name="Nielsen H.B."/>
            <person name="Almeida M."/>
            <person name="Juncker A.S."/>
            <person name="Rasmussen S."/>
            <person name="Li J."/>
            <person name="Sunagawa S."/>
            <person name="Plichta D."/>
            <person name="Gautier L."/>
            <person name="Le Chatelier E."/>
            <person name="Peletier E."/>
            <person name="Bonde I."/>
            <person name="Nielsen T."/>
            <person name="Manichanh C."/>
            <person name="Arumugam M."/>
            <person name="Batto J."/>
            <person name="Santos M.B.Q.D."/>
            <person name="Blom N."/>
            <person name="Borruel N."/>
            <person name="Burgdorf K.S."/>
            <person name="Boumezbeur F."/>
            <person name="Casellas F."/>
            <person name="Dore J."/>
            <person name="Guarner F."/>
            <person name="Hansen T."/>
            <person name="Hildebrand F."/>
            <person name="Kaas R.S."/>
            <person name="Kennedy S."/>
            <person name="Kristiansen K."/>
            <person name="Kultima J.R."/>
            <person name="Leonard P."/>
            <person name="Levenez F."/>
            <person name="Lund O."/>
            <person name="Moumen B."/>
            <person name="Le Paslier D."/>
            <person name="Pons N."/>
            <person name="Pedersen O."/>
            <person name="Prifti E."/>
            <person name="Qin J."/>
            <person name="Raes J."/>
            <person name="Tap J."/>
            <person name="Tims S."/>
            <person name="Ussery D.W."/>
            <person name="Yamada T."/>
            <person name="MetaHit consortium"/>
            <person name="Renault P."/>
            <person name="Sicheritz-Ponten T."/>
            <person name="Bork P."/>
            <person name="Wang J."/>
            <person name="Brunak S."/>
            <person name="Ehrlich S.D."/>
        </authorList>
    </citation>
    <scope>NUCLEOTIDE SEQUENCE [LARGE SCALE GENOMIC DNA]</scope>
</reference>
<comment type="subcellular location">
    <subcellularLocation>
        <location evidence="1 13">Cytoplasm</location>
    </subcellularLocation>
</comment>
<comment type="similarity">
    <text evidence="11 13">In the C-terminal section; belongs to the helicase family. RecG subfamily.</text>
</comment>
<dbReference type="Gene3D" id="3.40.50.300">
    <property type="entry name" value="P-loop containing nucleotide triphosphate hydrolases"/>
    <property type="match status" value="2"/>
</dbReference>
<dbReference type="PANTHER" id="PTHR47964:SF1">
    <property type="entry name" value="ATP-DEPENDENT DNA HELICASE HOMOLOG RECG, CHLOROPLASTIC"/>
    <property type="match status" value="1"/>
</dbReference>
<dbReference type="SMART" id="SM00982">
    <property type="entry name" value="TRCF"/>
    <property type="match status" value="1"/>
</dbReference>
<dbReference type="EMBL" id="CBHH010000052">
    <property type="protein sequence ID" value="CDD58021.1"/>
    <property type="molecule type" value="Genomic_DNA"/>
</dbReference>
<dbReference type="Pfam" id="PF00271">
    <property type="entry name" value="Helicase_C"/>
    <property type="match status" value="1"/>
</dbReference>
<dbReference type="SMART" id="SM00487">
    <property type="entry name" value="DEXDc"/>
    <property type="match status" value="1"/>
</dbReference>
<dbReference type="SMART" id="SM01058">
    <property type="entry name" value="CarD_TRCF"/>
    <property type="match status" value="1"/>
</dbReference>
<feature type="domain" description="Helicase C-terminal" evidence="15">
    <location>
        <begin position="823"/>
        <end position="981"/>
    </location>
</feature>
<dbReference type="PROSITE" id="PS51194">
    <property type="entry name" value="HELICASE_CTER"/>
    <property type="match status" value="1"/>
</dbReference>
<feature type="domain" description="Helicase ATP-binding" evidence="14">
    <location>
        <begin position="645"/>
        <end position="806"/>
    </location>
</feature>
<dbReference type="GO" id="GO:0003684">
    <property type="term" value="F:damaged DNA binding"/>
    <property type="evidence" value="ECO:0007669"/>
    <property type="project" value="InterPro"/>
</dbReference>
<dbReference type="InterPro" id="IPR004576">
    <property type="entry name" value="Mfd"/>
</dbReference>
<evidence type="ECO:0000256" key="12">
    <source>
        <dbReference type="ARBA" id="ARBA00070128"/>
    </source>
</evidence>
<dbReference type="SUPFAM" id="SSF141259">
    <property type="entry name" value="CarD-like"/>
    <property type="match status" value="1"/>
</dbReference>
<dbReference type="SUPFAM" id="SSF143517">
    <property type="entry name" value="TRCF domain-like"/>
    <property type="match status" value="1"/>
</dbReference>
<sequence>MSSMQSKNKSKVFNEPIHELAGYESITKGLSVQGSAMMLSGCIDSGKAHMIQALGADAFCRVIITYDEAKAREIVDDSRFFNRNTVFYPAKDLIFYSADIRSNELTAQRMKAIRAIIENEGDLTVVTTIDGCADMLMTREKLETGILTFEEGGIVDLAQLKKQLVLLGYENMGQVQAPGEFGVRGGIIDIFPLTDETPVRIELWDDEIDSIRSFDVESQRSIERLQKVTIYPATEYVLTQAEIDDGVAAINDEVAKQADIFKKADKYEELSRLKAIPDNFNESTDIDKFVHSFVKDTVSLIEYFDRETTLFVLDEPNRIAERMELVEFEFTDSTKNRLEKGYIIPSQADMIFTCREIYAKVNCRRLLVVSTLEYKPKGLDIAEHFKVDSKSISSYNNRFEYLVADLKKYKKSGYRIVLISNSRTRAMRMVDDLRDNGIDSYFSEDYDKALVEGEIMVTYGNIHKGFEYPIVKFVVIAESDIFGQEKKDKKRRKKQYNGKAIADFNELAIGDYVVHENYGLGIYRGIEKIEVEGIERDYIKIEYSGTDTLYILATQLDVLQKYAGADARKPKLNKLNSQEWGKTKSKVKTAVEQVAKDLVELYAKRQNEQGFQFGEDTVWQREFEEMFPYEETSDQLAAIEDTKHDMQSTKIMDRLICGDVGYGKTEVAIRAAFKAVQDGKQVAYLVPTTILAQQHFNTFEQRMKDFPVKVAMLSRFRTPKEIKQTIADLRKGMVDIVIGTHRLLSKDVEYKDLGLLIIDEEQRFGVSHKEKIKKLKENVDVLTLSATPIPRTLHMSLVGIRDMSVLEEPPVDRMPIQTFVTEQNDEMVREAINRELARGGQVYYVYNRVRNIDEAASRIQQLVPDANVAYAHGQMDEKTLEAIMYDFINGDIDVLVSTTIIETGLDISNVNTMIIEDAENLGLSQLYQLRGRVGRSNRTAYAFLLYRRGKMLKEVAEKRLHAIREFTELGSGFKIAMKDLEIRGAGNVLGEAQHGHMAAVGYDLYCKMLNEAVNELKGISNGADFETVVDLNVDAFIPSTYIRSEAQKLEIYKRIAAIETSDEQMDMQDELTDRFGDLPHSANNLLTIALIKSVAHKADVRKIKGGVVNKEDWRVEIFFKQDAAIDVAQIPDFLERHEPFLTFRPGNDPYFVYEARHKDFPTDSAFLAALETLLEGIPKC</sequence>
<evidence type="ECO:0000256" key="11">
    <source>
        <dbReference type="ARBA" id="ARBA00061399"/>
    </source>
</evidence>
<evidence type="ECO:0000256" key="3">
    <source>
        <dbReference type="ARBA" id="ARBA00022741"/>
    </source>
</evidence>
<keyword evidence="7 13" id="KW-0067">ATP-binding</keyword>
<dbReference type="InterPro" id="IPR027417">
    <property type="entry name" value="P-loop_NTPase"/>
</dbReference>
<evidence type="ECO:0000256" key="5">
    <source>
        <dbReference type="ARBA" id="ARBA00022801"/>
    </source>
</evidence>
<dbReference type="InterPro" id="IPR047112">
    <property type="entry name" value="RecG/Mfd"/>
</dbReference>
<organism evidence="16 17">
    <name type="scientific">Bacteroides pectinophilus CAG:437</name>
    <dbReference type="NCBI Taxonomy" id="1263051"/>
    <lineage>
        <taxon>Bacteria</taxon>
        <taxon>Bacillati</taxon>
        <taxon>Bacillota</taxon>
        <taxon>Clostridia</taxon>
        <taxon>Eubacteriales</taxon>
    </lineage>
</organism>
<dbReference type="InterPro" id="IPR041471">
    <property type="entry name" value="UvrB_inter"/>
</dbReference>
<dbReference type="AlphaFoldDB" id="R7B293"/>
<dbReference type="InterPro" id="IPR011545">
    <property type="entry name" value="DEAD/DEAH_box_helicase_dom"/>
</dbReference>